<dbReference type="AlphaFoldDB" id="A0A845E648"/>
<dbReference type="InterPro" id="IPR023214">
    <property type="entry name" value="HAD_sf"/>
</dbReference>
<organism evidence="9 10">
    <name type="scientific">Halobacillus litoralis</name>
    <dbReference type="NCBI Taxonomy" id="45668"/>
    <lineage>
        <taxon>Bacteria</taxon>
        <taxon>Bacillati</taxon>
        <taxon>Bacillota</taxon>
        <taxon>Bacilli</taxon>
        <taxon>Bacillales</taxon>
        <taxon>Bacillaceae</taxon>
        <taxon>Halobacillus</taxon>
    </lineage>
</organism>
<feature type="binding site" evidence="8">
    <location>
        <position position="10"/>
    </location>
    <ligand>
        <name>Mg(2+)</name>
        <dbReference type="ChEBI" id="CHEBI:18420"/>
    </ligand>
</feature>
<dbReference type="EC" id="3.1.3.-" evidence="5"/>
<dbReference type="FunFam" id="3.40.50.1000:FF:000053">
    <property type="entry name" value="TIGR01457 family HAD hydrolase"/>
    <property type="match status" value="1"/>
</dbReference>
<dbReference type="GO" id="GO:0046872">
    <property type="term" value="F:metal ion binding"/>
    <property type="evidence" value="ECO:0007669"/>
    <property type="project" value="UniProtKB-KW"/>
</dbReference>
<dbReference type="NCBIfam" id="TIGR01460">
    <property type="entry name" value="HAD-SF-IIA"/>
    <property type="match status" value="1"/>
</dbReference>
<dbReference type="SFLD" id="SFLDG01139">
    <property type="entry name" value="C2.A:_Pyridoxal_Phosphate_Phos"/>
    <property type="match status" value="1"/>
</dbReference>
<dbReference type="Proteomes" id="UP000460949">
    <property type="component" value="Unassembled WGS sequence"/>
</dbReference>
<comment type="function">
    <text evidence="5">Catalyzes the dephosphorylation of 2-6 carbon acid sugars in vitro.</text>
</comment>
<dbReference type="PANTHER" id="PTHR19288:SF46">
    <property type="entry name" value="HALOACID DEHALOGENASE-LIKE HYDROLASE DOMAIN-CONTAINING PROTEIN 2"/>
    <property type="match status" value="1"/>
</dbReference>
<evidence type="ECO:0000256" key="1">
    <source>
        <dbReference type="ARBA" id="ARBA00006696"/>
    </source>
</evidence>
<comment type="similarity">
    <text evidence="1 5">Belongs to the HAD-like hydrolase superfamily. NagD family.</text>
</comment>
<dbReference type="PIRSF" id="PIRSF000915">
    <property type="entry name" value="PGP-type_phosphatase"/>
    <property type="match status" value="1"/>
</dbReference>
<dbReference type="NCBIfam" id="TIGR01457">
    <property type="entry name" value="HAD-SF-IIA-hyp2"/>
    <property type="match status" value="1"/>
</dbReference>
<feature type="binding site" evidence="8">
    <location>
        <position position="12"/>
    </location>
    <ligand>
        <name>Mg(2+)</name>
        <dbReference type="ChEBI" id="CHEBI:18420"/>
    </ligand>
</feature>
<evidence type="ECO:0000256" key="3">
    <source>
        <dbReference type="ARBA" id="ARBA00022801"/>
    </source>
</evidence>
<dbReference type="InterPro" id="IPR036412">
    <property type="entry name" value="HAD-like_sf"/>
</dbReference>
<keyword evidence="3 9" id="KW-0378">Hydrolase</keyword>
<sequence>MKHYQGYLVDLDGTMYKGEAAVDGASHFIDHLTGLQVPFLFLTNNSSRTQEHIAAKLNNLGVKARSDQVYTSSLATADFIREKKRHARIYVIGEEGLHKALTDRGHVLVEEDADFVVIGIDREISYAKLAQACLEVRKGAGFVSTNSDTAIPTDKGMLPGNGALTSVIAVSTGVEPIFVGKPEPVIMERALKELNLRKEDVLMVGDNYHTDILAGMKAGVDTLMVETGLSSFHEIENHAHQPTYKKLNLHEWVTEYHR</sequence>
<feature type="active site" description="Proton donor" evidence="6">
    <location>
        <position position="12"/>
    </location>
</feature>
<evidence type="ECO:0000313" key="9">
    <source>
        <dbReference type="EMBL" id="MYL21124.1"/>
    </source>
</evidence>
<dbReference type="GO" id="GO:0005737">
    <property type="term" value="C:cytoplasm"/>
    <property type="evidence" value="ECO:0007669"/>
    <property type="project" value="TreeGrafter"/>
</dbReference>
<keyword evidence="4 5" id="KW-0460">Magnesium</keyword>
<proteinExistence type="inferred from homology"/>
<evidence type="ECO:0000256" key="4">
    <source>
        <dbReference type="ARBA" id="ARBA00022842"/>
    </source>
</evidence>
<dbReference type="CDD" id="cd07530">
    <property type="entry name" value="HAD_Pase_UmpH-like"/>
    <property type="match status" value="1"/>
</dbReference>
<dbReference type="Pfam" id="PF13242">
    <property type="entry name" value="Hydrolase_like"/>
    <property type="match status" value="1"/>
</dbReference>
<reference evidence="9 10" key="1">
    <citation type="submission" date="2019-11" db="EMBL/GenBank/DDBJ databases">
        <title>Genome sequences of 17 halophilic strains isolated from different environments.</title>
        <authorList>
            <person name="Furrow R.E."/>
        </authorList>
    </citation>
    <scope>NUCLEOTIDE SEQUENCE [LARGE SCALE GENOMIC DNA]</scope>
    <source>
        <strain evidence="9 10">22511_23_Filter</strain>
    </source>
</reference>
<gene>
    <name evidence="9" type="ORF">GLW04_14565</name>
</gene>
<evidence type="ECO:0000313" key="10">
    <source>
        <dbReference type="Proteomes" id="UP000460949"/>
    </source>
</evidence>
<dbReference type="PANTHER" id="PTHR19288">
    <property type="entry name" value="4-NITROPHENYLPHOSPHATASE-RELATED"/>
    <property type="match status" value="1"/>
</dbReference>
<dbReference type="SFLD" id="SFLDS00003">
    <property type="entry name" value="Haloacid_Dehalogenase"/>
    <property type="match status" value="1"/>
</dbReference>
<dbReference type="InterPro" id="IPR006357">
    <property type="entry name" value="HAD-SF_hydro_IIA"/>
</dbReference>
<dbReference type="SUPFAM" id="SSF56784">
    <property type="entry name" value="HAD-like"/>
    <property type="match status" value="1"/>
</dbReference>
<protein>
    <recommendedName>
        <fullName evidence="5">Acid sugar phosphatase</fullName>
        <ecNumber evidence="5">3.1.3.-</ecNumber>
    </recommendedName>
</protein>
<dbReference type="RefSeq" id="WP_160838504.1">
    <property type="nucleotide sequence ID" value="NZ_WMET01000003.1"/>
</dbReference>
<dbReference type="Pfam" id="PF13344">
    <property type="entry name" value="Hydrolase_6"/>
    <property type="match status" value="1"/>
</dbReference>
<feature type="active site" description="Nucleophile" evidence="6">
    <location>
        <position position="10"/>
    </location>
</feature>
<feature type="binding site" evidence="8">
    <location>
        <position position="206"/>
    </location>
    <ligand>
        <name>Mg(2+)</name>
        <dbReference type="ChEBI" id="CHEBI:18420"/>
    </ligand>
</feature>
<accession>A0A845E648</accession>
<dbReference type="EMBL" id="WMET01000003">
    <property type="protein sequence ID" value="MYL21124.1"/>
    <property type="molecule type" value="Genomic_DNA"/>
</dbReference>
<name>A0A845E648_9BACI</name>
<evidence type="ECO:0000256" key="5">
    <source>
        <dbReference type="PIRNR" id="PIRNR000915"/>
    </source>
</evidence>
<feature type="binding site" evidence="7">
    <location>
        <position position="181"/>
    </location>
    <ligand>
        <name>substrate</name>
    </ligand>
</feature>
<evidence type="ECO:0000256" key="2">
    <source>
        <dbReference type="ARBA" id="ARBA00022723"/>
    </source>
</evidence>
<dbReference type="Gene3D" id="3.40.50.1000">
    <property type="entry name" value="HAD superfamily/HAD-like"/>
    <property type="match status" value="2"/>
</dbReference>
<dbReference type="InterPro" id="IPR006354">
    <property type="entry name" value="HAD-SF_hydro_IIA_hyp1"/>
</dbReference>
<evidence type="ECO:0000256" key="6">
    <source>
        <dbReference type="PIRSR" id="PIRSR000915-1"/>
    </source>
</evidence>
<keyword evidence="2 5" id="KW-0479">Metal-binding</keyword>
<comment type="caution">
    <text evidence="9">The sequence shown here is derived from an EMBL/GenBank/DDBJ whole genome shotgun (WGS) entry which is preliminary data.</text>
</comment>
<evidence type="ECO:0000256" key="8">
    <source>
        <dbReference type="PIRSR" id="PIRSR000915-3"/>
    </source>
</evidence>
<comment type="cofactor">
    <cofactor evidence="8">
        <name>Mg(2+)</name>
        <dbReference type="ChEBI" id="CHEBI:18420"/>
    </cofactor>
    <text evidence="8">Divalent metal ions. Mg(2+) is the most effective.</text>
</comment>
<dbReference type="GO" id="GO:0016791">
    <property type="term" value="F:phosphatase activity"/>
    <property type="evidence" value="ECO:0007669"/>
    <property type="project" value="TreeGrafter"/>
</dbReference>
<evidence type="ECO:0000256" key="7">
    <source>
        <dbReference type="PIRSR" id="PIRSR000915-2"/>
    </source>
</evidence>